<comment type="caution">
    <text evidence="1">The sequence shown here is derived from an EMBL/GenBank/DDBJ whole genome shotgun (WGS) entry which is preliminary data.</text>
</comment>
<keyword evidence="2" id="KW-1185">Reference proteome</keyword>
<sequence>MIYSLGDKTPVLPADGDYYIADNATVIGDVVLEKGASVWFQAVIRGDCDRIVIGEESNIQDGAVIHTDPGIQVHVGRGVTVGHQAMLHGCEIGENSLIGIQALILNGAKVGCNCLIGAQALIPENADIPDNSLVLGSPGKVKRELEDSHIEMLRHGAEHYVENGRRFREQLRIYDPEAGR</sequence>
<evidence type="ECO:0000313" key="1">
    <source>
        <dbReference type="EMBL" id="MDT0616982.1"/>
    </source>
</evidence>
<accession>A0ABU3B577</accession>
<dbReference type="InterPro" id="IPR011004">
    <property type="entry name" value="Trimer_LpxA-like_sf"/>
</dbReference>
<reference evidence="1 2" key="1">
    <citation type="submission" date="2023-09" db="EMBL/GenBank/DDBJ databases">
        <authorList>
            <person name="Rey-Velasco X."/>
        </authorList>
    </citation>
    <scope>NUCLEOTIDE SEQUENCE [LARGE SCALE GENOMIC DNA]</scope>
    <source>
        <strain evidence="1 2">P385</strain>
    </source>
</reference>
<name>A0ABU3B577_9GAMM</name>
<dbReference type="SUPFAM" id="SSF51161">
    <property type="entry name" value="Trimeric LpxA-like enzymes"/>
    <property type="match status" value="1"/>
</dbReference>
<dbReference type="PANTHER" id="PTHR13061:SF29">
    <property type="entry name" value="GAMMA CARBONIC ANHYDRASE-LIKE 1, MITOCHONDRIAL-RELATED"/>
    <property type="match status" value="1"/>
</dbReference>
<dbReference type="EMBL" id="JAVRHY010000001">
    <property type="protein sequence ID" value="MDT0616982.1"/>
    <property type="molecule type" value="Genomic_DNA"/>
</dbReference>
<evidence type="ECO:0000313" key="2">
    <source>
        <dbReference type="Proteomes" id="UP001259982"/>
    </source>
</evidence>
<dbReference type="CDD" id="cd04645">
    <property type="entry name" value="LbH_gamma_CA_like"/>
    <property type="match status" value="1"/>
</dbReference>
<dbReference type="InterPro" id="IPR047324">
    <property type="entry name" value="LbH_gamma_CA-like"/>
</dbReference>
<proteinExistence type="predicted"/>
<dbReference type="PANTHER" id="PTHR13061">
    <property type="entry name" value="DYNACTIN SUBUNIT P25"/>
    <property type="match status" value="1"/>
</dbReference>
<dbReference type="Proteomes" id="UP001259982">
    <property type="component" value="Unassembled WGS sequence"/>
</dbReference>
<dbReference type="Gene3D" id="2.160.10.10">
    <property type="entry name" value="Hexapeptide repeat proteins"/>
    <property type="match status" value="1"/>
</dbReference>
<gene>
    <name evidence="1" type="ORF">RM531_00700</name>
</gene>
<protein>
    <submittedName>
        <fullName evidence="1">Gamma carbonic anhydrase family protein</fullName>
    </submittedName>
</protein>
<dbReference type="RefSeq" id="WP_311656528.1">
    <property type="nucleotide sequence ID" value="NZ_JAVRHY010000001.1"/>
</dbReference>
<dbReference type="InterPro" id="IPR050484">
    <property type="entry name" value="Transf_Hexapept/Carb_Anhydrase"/>
</dbReference>
<organism evidence="1 2">
    <name type="scientific">Spectribacter acetivorans</name>
    <dbReference type="NCBI Taxonomy" id="3075603"/>
    <lineage>
        <taxon>Bacteria</taxon>
        <taxon>Pseudomonadati</taxon>
        <taxon>Pseudomonadota</taxon>
        <taxon>Gammaproteobacteria</taxon>
        <taxon>Salinisphaerales</taxon>
        <taxon>Salinisphaeraceae</taxon>
        <taxon>Spectribacter</taxon>
    </lineage>
</organism>